<keyword evidence="8" id="KW-1185">Reference proteome</keyword>
<dbReference type="SUPFAM" id="SSF46785">
    <property type="entry name" value="Winged helix' DNA-binding domain"/>
    <property type="match status" value="1"/>
</dbReference>
<dbReference type="CDD" id="cd00090">
    <property type="entry name" value="HTH_ARSR"/>
    <property type="match status" value="1"/>
</dbReference>
<dbReference type="InterPro" id="IPR000847">
    <property type="entry name" value="LysR_HTH_N"/>
</dbReference>
<dbReference type="InterPro" id="IPR011991">
    <property type="entry name" value="ArsR-like_HTH"/>
</dbReference>
<keyword evidence="3" id="KW-0238">DNA-binding</keyword>
<dbReference type="GO" id="GO:0032993">
    <property type="term" value="C:protein-DNA complex"/>
    <property type="evidence" value="ECO:0007669"/>
    <property type="project" value="TreeGrafter"/>
</dbReference>
<dbReference type="InterPro" id="IPR036388">
    <property type="entry name" value="WH-like_DNA-bd_sf"/>
</dbReference>
<comment type="caution">
    <text evidence="7">The sequence shown here is derived from an EMBL/GenBank/DDBJ whole genome shotgun (WGS) entry which is preliminary data.</text>
</comment>
<proteinExistence type="inferred from homology"/>
<dbReference type="Pfam" id="PF03466">
    <property type="entry name" value="LysR_substrate"/>
    <property type="match status" value="1"/>
</dbReference>
<accession>A0A841B3R4</accession>
<dbReference type="GO" id="GO:0003677">
    <property type="term" value="F:DNA binding"/>
    <property type="evidence" value="ECO:0007669"/>
    <property type="project" value="UniProtKB-KW"/>
</dbReference>
<dbReference type="PROSITE" id="PS50931">
    <property type="entry name" value="HTH_LYSR"/>
    <property type="match status" value="1"/>
</dbReference>
<evidence type="ECO:0000256" key="5">
    <source>
        <dbReference type="SAM" id="MobiDB-lite"/>
    </source>
</evidence>
<protein>
    <submittedName>
        <fullName evidence="7">Molybdate transport repressor ModE-like protein</fullName>
    </submittedName>
</protein>
<name>A0A841B3R4_9PSEU</name>
<comment type="similarity">
    <text evidence="1">Belongs to the LysR transcriptional regulatory family.</text>
</comment>
<evidence type="ECO:0000256" key="3">
    <source>
        <dbReference type="ARBA" id="ARBA00023125"/>
    </source>
</evidence>
<evidence type="ECO:0000256" key="4">
    <source>
        <dbReference type="ARBA" id="ARBA00023163"/>
    </source>
</evidence>
<feature type="region of interest" description="Disordered" evidence="5">
    <location>
        <begin position="305"/>
        <end position="324"/>
    </location>
</feature>
<feature type="domain" description="HTH lysR-type" evidence="6">
    <location>
        <begin position="3"/>
        <end position="64"/>
    </location>
</feature>
<evidence type="ECO:0000256" key="1">
    <source>
        <dbReference type="ARBA" id="ARBA00009437"/>
    </source>
</evidence>
<organism evidence="7 8">
    <name type="scientific">Amycolatopsis umgeniensis</name>
    <dbReference type="NCBI Taxonomy" id="336628"/>
    <lineage>
        <taxon>Bacteria</taxon>
        <taxon>Bacillati</taxon>
        <taxon>Actinomycetota</taxon>
        <taxon>Actinomycetes</taxon>
        <taxon>Pseudonocardiales</taxon>
        <taxon>Pseudonocardiaceae</taxon>
        <taxon>Amycolatopsis</taxon>
    </lineage>
</organism>
<sequence length="324" mass="34512">MSLDPRRLLVLRAVRQRGSVLAAARALQLTPSGVSQHLAKLEKEVGLALVDREHRGGGRAIRLTPAGDTLADSADRVAEALAEADRGLEQFREGAHGPLRVGGFSVALSELAAPVAMRMAMADPAMDPCIFEMSDSEGVGKVAAGDLDLLLSVRPGAGDAARPPELVEVDLMRDPYRVIIPDTWPTDVDARTLLARSWITTSSGPATRRKLERLCRRHKLELDAHDIGTGSAPTLIALVAHGLGATIIPALTLRQHPASNVRVSNAIADPGSRVVTALYRKDAAPGVIRLLAELQRFAGTEVEPDIAQRVTPGGRRGGRGESHR</sequence>
<dbReference type="Proteomes" id="UP000580861">
    <property type="component" value="Unassembled WGS sequence"/>
</dbReference>
<dbReference type="AlphaFoldDB" id="A0A841B3R4"/>
<dbReference type="Gene3D" id="3.40.190.10">
    <property type="entry name" value="Periplasmic binding protein-like II"/>
    <property type="match status" value="2"/>
</dbReference>
<evidence type="ECO:0000259" key="6">
    <source>
        <dbReference type="PROSITE" id="PS50931"/>
    </source>
</evidence>
<dbReference type="SUPFAM" id="SSF53850">
    <property type="entry name" value="Periplasmic binding protein-like II"/>
    <property type="match status" value="1"/>
</dbReference>
<dbReference type="PANTHER" id="PTHR30346">
    <property type="entry name" value="TRANSCRIPTIONAL DUAL REGULATOR HCAR-RELATED"/>
    <property type="match status" value="1"/>
</dbReference>
<keyword evidence="2" id="KW-0805">Transcription regulation</keyword>
<dbReference type="RefSeq" id="WP_184900556.1">
    <property type="nucleotide sequence ID" value="NZ_JACHMX010000001.1"/>
</dbReference>
<gene>
    <name evidence="7" type="ORF">HDA45_005766</name>
</gene>
<dbReference type="GO" id="GO:0003700">
    <property type="term" value="F:DNA-binding transcription factor activity"/>
    <property type="evidence" value="ECO:0007669"/>
    <property type="project" value="InterPro"/>
</dbReference>
<evidence type="ECO:0000256" key="2">
    <source>
        <dbReference type="ARBA" id="ARBA00023015"/>
    </source>
</evidence>
<dbReference type="Gene3D" id="1.10.10.10">
    <property type="entry name" value="Winged helix-like DNA-binding domain superfamily/Winged helix DNA-binding domain"/>
    <property type="match status" value="1"/>
</dbReference>
<dbReference type="Pfam" id="PF00126">
    <property type="entry name" value="HTH_1"/>
    <property type="match status" value="1"/>
</dbReference>
<keyword evidence="4" id="KW-0804">Transcription</keyword>
<evidence type="ECO:0000313" key="8">
    <source>
        <dbReference type="Proteomes" id="UP000580861"/>
    </source>
</evidence>
<evidence type="ECO:0000313" key="7">
    <source>
        <dbReference type="EMBL" id="MBB5855679.1"/>
    </source>
</evidence>
<dbReference type="EMBL" id="JACHMX010000001">
    <property type="protein sequence ID" value="MBB5855679.1"/>
    <property type="molecule type" value="Genomic_DNA"/>
</dbReference>
<dbReference type="InterPro" id="IPR005119">
    <property type="entry name" value="LysR_subst-bd"/>
</dbReference>
<dbReference type="InterPro" id="IPR036390">
    <property type="entry name" value="WH_DNA-bd_sf"/>
</dbReference>
<dbReference type="PANTHER" id="PTHR30346:SF29">
    <property type="entry name" value="LYSR SUBSTRATE-BINDING"/>
    <property type="match status" value="1"/>
</dbReference>
<reference evidence="7 8" key="1">
    <citation type="submission" date="2020-08" db="EMBL/GenBank/DDBJ databases">
        <title>Sequencing the genomes of 1000 actinobacteria strains.</title>
        <authorList>
            <person name="Klenk H.-P."/>
        </authorList>
    </citation>
    <scope>NUCLEOTIDE SEQUENCE [LARGE SCALE GENOMIC DNA]</scope>
    <source>
        <strain evidence="7 8">DSM 45272</strain>
    </source>
</reference>